<reference evidence="3 4" key="1">
    <citation type="journal article" date="2024" name="Proc. Natl. Acad. Sci. U.S.A.">
        <title>The evolutionary genomics of adaptation to stress in wild rhizobium bacteria.</title>
        <authorList>
            <person name="Kehlet-Delgado H."/>
            <person name="Montoya A.P."/>
            <person name="Jensen K.T."/>
            <person name="Wendlandt C.E."/>
            <person name="Dexheimer C."/>
            <person name="Roberts M."/>
            <person name="Torres Martinez L."/>
            <person name="Friesen M.L."/>
            <person name="Griffitts J.S."/>
            <person name="Porter S.S."/>
        </authorList>
    </citation>
    <scope>NUCLEOTIDE SEQUENCE [LARGE SCALE GENOMIC DNA]</scope>
    <source>
        <strain evidence="3 4">M0729</strain>
    </source>
</reference>
<protein>
    <submittedName>
        <fullName evidence="3">Uncharacterized protein</fullName>
    </submittedName>
</protein>
<accession>A0ABV1YA09</accession>
<evidence type="ECO:0000256" key="2">
    <source>
        <dbReference type="SAM" id="SignalP"/>
    </source>
</evidence>
<feature type="region of interest" description="Disordered" evidence="1">
    <location>
        <begin position="233"/>
        <end position="256"/>
    </location>
</feature>
<evidence type="ECO:0000313" key="4">
    <source>
        <dbReference type="Proteomes" id="UP001464387"/>
    </source>
</evidence>
<gene>
    <name evidence="3" type="ORF">NKI33_03300</name>
</gene>
<dbReference type="RefSeq" id="WP_287270443.1">
    <property type="nucleotide sequence ID" value="NZ_JAMYMY010000002.1"/>
</dbReference>
<name>A0ABV1YA09_9HYPH</name>
<dbReference type="Proteomes" id="UP001464387">
    <property type="component" value="Unassembled WGS sequence"/>
</dbReference>
<feature type="chain" id="PRO_5046514255" evidence="2">
    <location>
        <begin position="25"/>
        <end position="277"/>
    </location>
</feature>
<sequence>MRILLCTLSVSLALAAASFWTAQAAADDCGDAAALVQKAYPKARKSADGASFTLDPHTSIVPLPQDDTPGVVCKVWPAHDDLLLASVPLMDSAKSSDDEHYGDIELLVVDRKTLQVRQRLLQPRLMNDDAIAIRKIEFDTGRYVLAPGVTAFGLRIDMANHSQPNPFSETDLRLYAIAGGALHAVLDGLVVANYGGEGDTNCAGSFHSSQVSLTMSPVSHHGYHDIVVVERSDTDDPSVDKNGECQSHPGKPVHRTYRLRYDGGRYPVPDELKALAP</sequence>
<keyword evidence="2" id="KW-0732">Signal</keyword>
<comment type="caution">
    <text evidence="3">The sequence shown here is derived from an EMBL/GenBank/DDBJ whole genome shotgun (WGS) entry which is preliminary data.</text>
</comment>
<dbReference type="EMBL" id="JAMYPJ010000003">
    <property type="protein sequence ID" value="MER8931994.1"/>
    <property type="molecule type" value="Genomic_DNA"/>
</dbReference>
<evidence type="ECO:0000313" key="3">
    <source>
        <dbReference type="EMBL" id="MER8931994.1"/>
    </source>
</evidence>
<feature type="compositionally biased region" description="Basic and acidic residues" evidence="1">
    <location>
        <begin position="233"/>
        <end position="243"/>
    </location>
</feature>
<organism evidence="3 4">
    <name type="scientific">Mesorhizobium opportunistum</name>
    <dbReference type="NCBI Taxonomy" id="593909"/>
    <lineage>
        <taxon>Bacteria</taxon>
        <taxon>Pseudomonadati</taxon>
        <taxon>Pseudomonadota</taxon>
        <taxon>Alphaproteobacteria</taxon>
        <taxon>Hyphomicrobiales</taxon>
        <taxon>Phyllobacteriaceae</taxon>
        <taxon>Mesorhizobium</taxon>
    </lineage>
</organism>
<evidence type="ECO:0000256" key="1">
    <source>
        <dbReference type="SAM" id="MobiDB-lite"/>
    </source>
</evidence>
<proteinExistence type="predicted"/>
<keyword evidence="4" id="KW-1185">Reference proteome</keyword>
<feature type="signal peptide" evidence="2">
    <location>
        <begin position="1"/>
        <end position="24"/>
    </location>
</feature>